<evidence type="ECO:0000259" key="3">
    <source>
        <dbReference type="Pfam" id="PF00156"/>
    </source>
</evidence>
<dbReference type="InterPro" id="IPR029057">
    <property type="entry name" value="PRTase-like"/>
</dbReference>
<dbReference type="AlphaFoldDB" id="A0A7M2YZX5"/>
<evidence type="ECO:0000256" key="2">
    <source>
        <dbReference type="ARBA" id="ARBA00022679"/>
    </source>
</evidence>
<dbReference type="Proteomes" id="UP000254134">
    <property type="component" value="Unassembled WGS sequence"/>
</dbReference>
<keyword evidence="1 4" id="KW-0328">Glycosyltransferase</keyword>
<accession>A0A7M2YZX5</accession>
<feature type="domain" description="Phosphoribosyltransferase" evidence="3">
    <location>
        <begin position="16"/>
        <end position="155"/>
    </location>
</feature>
<keyword evidence="5" id="KW-1185">Reference proteome</keyword>
<dbReference type="SUPFAM" id="SSF53271">
    <property type="entry name" value="PRTase-like"/>
    <property type="match status" value="1"/>
</dbReference>
<dbReference type="PANTHER" id="PTHR43363">
    <property type="entry name" value="HYPOXANTHINE PHOSPHORIBOSYLTRANSFERASE"/>
    <property type="match status" value="1"/>
</dbReference>
<dbReference type="Pfam" id="PF00156">
    <property type="entry name" value="Pribosyltran"/>
    <property type="match status" value="1"/>
</dbReference>
<dbReference type="Gene3D" id="3.40.50.2020">
    <property type="match status" value="1"/>
</dbReference>
<name>A0A7M2YZX5_9ACTN</name>
<dbReference type="EMBL" id="QQZY01000001">
    <property type="protein sequence ID" value="RDI75686.1"/>
    <property type="molecule type" value="Genomic_DNA"/>
</dbReference>
<keyword evidence="2 4" id="KW-0808">Transferase</keyword>
<reference evidence="4 5" key="1">
    <citation type="submission" date="2018-07" db="EMBL/GenBank/DDBJ databases">
        <title>High-quality-draft genome sequence of Gaiella occulta.</title>
        <authorList>
            <person name="Severino R."/>
            <person name="Froufe H.J.C."/>
            <person name="Rainey F.A."/>
            <person name="Barroso C."/>
            <person name="Albuquerque L."/>
            <person name="Lobo-Da-Cunha A."/>
            <person name="Da Costa M.S."/>
            <person name="Egas C."/>
        </authorList>
    </citation>
    <scope>NUCLEOTIDE SEQUENCE [LARGE SCALE GENOMIC DNA]</scope>
    <source>
        <strain evidence="4 5">F2-233</strain>
    </source>
</reference>
<sequence>MYGRVEMIERETMSWDDLGTGTRALAEAVHADAWIPDLVLGISRGGLLVAGGIAYALGVKNTATMSVEFYTGIDERLEMPMLLPPVPDLVDLDEARVLIADDVADTGATLALVRDFCAGRVAEARVAVLYEKPRSEVACEYVWRRSDRWITFPWSALPPVGGGDSA</sequence>
<organism evidence="4 5">
    <name type="scientific">Gaiella occulta</name>
    <dbReference type="NCBI Taxonomy" id="1002870"/>
    <lineage>
        <taxon>Bacteria</taxon>
        <taxon>Bacillati</taxon>
        <taxon>Actinomycetota</taxon>
        <taxon>Thermoleophilia</taxon>
        <taxon>Gaiellales</taxon>
        <taxon>Gaiellaceae</taxon>
        <taxon>Gaiella</taxon>
    </lineage>
</organism>
<dbReference type="GO" id="GO:0016757">
    <property type="term" value="F:glycosyltransferase activity"/>
    <property type="evidence" value="ECO:0007669"/>
    <property type="project" value="UniProtKB-KW"/>
</dbReference>
<evidence type="ECO:0000313" key="5">
    <source>
        <dbReference type="Proteomes" id="UP000254134"/>
    </source>
</evidence>
<proteinExistence type="predicted"/>
<dbReference type="PANTHER" id="PTHR43363:SF1">
    <property type="entry name" value="HYPOXANTHINE-GUANINE PHOSPHORIBOSYLTRANSFERASE"/>
    <property type="match status" value="1"/>
</dbReference>
<evidence type="ECO:0000313" key="4">
    <source>
        <dbReference type="EMBL" id="RDI75686.1"/>
    </source>
</evidence>
<dbReference type="CDD" id="cd06223">
    <property type="entry name" value="PRTases_typeI"/>
    <property type="match status" value="1"/>
</dbReference>
<gene>
    <name evidence="4" type="ORF">Gocc_0105</name>
</gene>
<dbReference type="InterPro" id="IPR000836">
    <property type="entry name" value="PRTase_dom"/>
</dbReference>
<comment type="caution">
    <text evidence="4">The sequence shown here is derived from an EMBL/GenBank/DDBJ whole genome shotgun (WGS) entry which is preliminary data.</text>
</comment>
<evidence type="ECO:0000256" key="1">
    <source>
        <dbReference type="ARBA" id="ARBA00022676"/>
    </source>
</evidence>
<reference evidence="5" key="2">
    <citation type="journal article" date="2019" name="MicrobiologyOpen">
        <title>High-quality draft genome sequence of Gaiella occulta isolated from a 150 meter deep mineral water borehole and comparison with the genome sequences of other deep-branching lineages of the phylum Actinobacteria.</title>
        <authorList>
            <person name="Severino R."/>
            <person name="Froufe H.J.C."/>
            <person name="Barroso C."/>
            <person name="Albuquerque L."/>
            <person name="Lobo-da-Cunha A."/>
            <person name="da Costa M.S."/>
            <person name="Egas C."/>
        </authorList>
    </citation>
    <scope>NUCLEOTIDE SEQUENCE [LARGE SCALE GENOMIC DNA]</scope>
    <source>
        <strain evidence="5">F2-233</strain>
    </source>
</reference>
<protein>
    <submittedName>
        <fullName evidence="4">Putative phosphoribosyltransferase</fullName>
    </submittedName>
</protein>